<dbReference type="EMBL" id="BARS01036632">
    <property type="protein sequence ID" value="GAG17178.1"/>
    <property type="molecule type" value="Genomic_DNA"/>
</dbReference>
<protein>
    <submittedName>
        <fullName evidence="1">Uncharacterized protein</fullName>
    </submittedName>
</protein>
<proteinExistence type="predicted"/>
<gene>
    <name evidence="1" type="ORF">S01H1_56279</name>
</gene>
<evidence type="ECO:0000313" key="1">
    <source>
        <dbReference type="EMBL" id="GAG17178.1"/>
    </source>
</evidence>
<name>X0VXL5_9ZZZZ</name>
<sequence>RSSPKQAAHNPRVAPRRCHVQSSVTPTVTHVYRRAPRHQEGDYGATVPFITNRFVQERTLLGITTAGAHQPLRLTVGQAIKQTSYSRYLASTTRATRNLHPKRAVTRRPVAPVATVPGTRSNHAPCHWARVNASAGID</sequence>
<reference evidence="1" key="1">
    <citation type="journal article" date="2014" name="Front. Microbiol.">
        <title>High frequency of phylogenetically diverse reductive dehalogenase-homologous genes in deep subseafloor sedimentary metagenomes.</title>
        <authorList>
            <person name="Kawai M."/>
            <person name="Futagami T."/>
            <person name="Toyoda A."/>
            <person name="Takaki Y."/>
            <person name="Nishi S."/>
            <person name="Hori S."/>
            <person name="Arai W."/>
            <person name="Tsubouchi T."/>
            <person name="Morono Y."/>
            <person name="Uchiyama I."/>
            <person name="Ito T."/>
            <person name="Fujiyama A."/>
            <person name="Inagaki F."/>
            <person name="Takami H."/>
        </authorList>
    </citation>
    <scope>NUCLEOTIDE SEQUENCE</scope>
    <source>
        <strain evidence="1">Expedition CK06-06</strain>
    </source>
</reference>
<organism evidence="1">
    <name type="scientific">marine sediment metagenome</name>
    <dbReference type="NCBI Taxonomy" id="412755"/>
    <lineage>
        <taxon>unclassified sequences</taxon>
        <taxon>metagenomes</taxon>
        <taxon>ecological metagenomes</taxon>
    </lineage>
</organism>
<feature type="non-terminal residue" evidence="1">
    <location>
        <position position="1"/>
    </location>
</feature>
<dbReference type="AlphaFoldDB" id="X0VXL5"/>
<comment type="caution">
    <text evidence="1">The sequence shown here is derived from an EMBL/GenBank/DDBJ whole genome shotgun (WGS) entry which is preliminary data.</text>
</comment>
<accession>X0VXL5</accession>